<dbReference type="Gene3D" id="3.40.50.720">
    <property type="entry name" value="NAD(P)-binding Rossmann-like Domain"/>
    <property type="match status" value="1"/>
</dbReference>
<dbReference type="GO" id="GO:0048269">
    <property type="term" value="C:methionine adenosyltransferase complex"/>
    <property type="evidence" value="ECO:0007669"/>
    <property type="project" value="TreeGrafter"/>
</dbReference>
<evidence type="ECO:0000313" key="9">
    <source>
        <dbReference type="Proteomes" id="UP000002168"/>
    </source>
</evidence>
<comment type="similarity">
    <text evidence="2 6">Belongs to the dTDP-4-dehydrorhamnose reductase family.</text>
</comment>
<dbReference type="KEGG" id="swd:Swoo_0588"/>
<reference evidence="8 9" key="1">
    <citation type="submission" date="2008-02" db="EMBL/GenBank/DDBJ databases">
        <title>Complete sequence of Shewanella woodyi ATCC 51908.</title>
        <authorList>
            <consortium name="US DOE Joint Genome Institute"/>
            <person name="Copeland A."/>
            <person name="Lucas S."/>
            <person name="Lapidus A."/>
            <person name="Glavina del Rio T."/>
            <person name="Dalin E."/>
            <person name="Tice H."/>
            <person name="Bruce D."/>
            <person name="Goodwin L."/>
            <person name="Pitluck S."/>
            <person name="Sims D."/>
            <person name="Brettin T."/>
            <person name="Detter J.C."/>
            <person name="Han C."/>
            <person name="Kuske C.R."/>
            <person name="Schmutz J."/>
            <person name="Larimer F."/>
            <person name="Land M."/>
            <person name="Hauser L."/>
            <person name="Kyrpides N."/>
            <person name="Lykidis A."/>
            <person name="Zhao J.-S."/>
            <person name="Richardson P."/>
        </authorList>
    </citation>
    <scope>NUCLEOTIDE SEQUENCE [LARGE SCALE GENOMIC DNA]</scope>
    <source>
        <strain evidence="9">ATCC 51908 / MS32</strain>
    </source>
</reference>
<dbReference type="EC" id="1.1.1.133" evidence="3 6"/>
<dbReference type="AlphaFoldDB" id="B1KR67"/>
<proteinExistence type="inferred from homology"/>
<keyword evidence="6" id="KW-0560">Oxidoreductase</keyword>
<evidence type="ECO:0000256" key="5">
    <source>
        <dbReference type="ARBA" id="ARBA00048200"/>
    </source>
</evidence>
<evidence type="ECO:0000259" key="7">
    <source>
        <dbReference type="Pfam" id="PF04321"/>
    </source>
</evidence>
<sequence length="327" mass="35861">MVEKIIRLERINNNQRIIGDKVARVMITGSTGLLGRAVVKQLKQTDEHLLIATGFSRAETGIYKLDLTDEEAISEFIGVHQPDVIIHCAAERRPDISEQSPEAALALNLGATGALAKAAKQQGTWLIYISTDYVFDGTEPSYSEADKPNPVNFYGESKLQGEQALLATASDFAVLRLPILYGEVEKIEESAVLVLLNQLLDSTPQNVDNWAVRSPTSTQDIALAIEQMIGLHLKGEDLNGIYHFSAKQTMSKYQMLLVLAELFELNSEHLTPISSPMDTAKRPHDCTLSCQRLTELGIASQIAFKEGVKESLVSSQNALSLIGLTLK</sequence>
<dbReference type="PANTHER" id="PTHR10491:SF4">
    <property type="entry name" value="METHIONINE ADENOSYLTRANSFERASE 2 SUBUNIT BETA"/>
    <property type="match status" value="1"/>
</dbReference>
<dbReference type="STRING" id="392500.Swoo_0588"/>
<dbReference type="GO" id="GO:0008831">
    <property type="term" value="F:dTDP-4-dehydrorhamnose reductase activity"/>
    <property type="evidence" value="ECO:0007669"/>
    <property type="project" value="UniProtKB-EC"/>
</dbReference>
<evidence type="ECO:0000256" key="3">
    <source>
        <dbReference type="ARBA" id="ARBA00012929"/>
    </source>
</evidence>
<dbReference type="UniPathway" id="UPA00124"/>
<comment type="catalytic activity">
    <reaction evidence="5 6">
        <text>dTDP-beta-L-rhamnose + NADP(+) = dTDP-4-dehydro-beta-L-rhamnose + NADPH + H(+)</text>
        <dbReference type="Rhea" id="RHEA:21796"/>
        <dbReference type="ChEBI" id="CHEBI:15378"/>
        <dbReference type="ChEBI" id="CHEBI:57510"/>
        <dbReference type="ChEBI" id="CHEBI:57783"/>
        <dbReference type="ChEBI" id="CHEBI:58349"/>
        <dbReference type="ChEBI" id="CHEBI:62830"/>
        <dbReference type="EC" id="1.1.1.133"/>
    </reaction>
</comment>
<dbReference type="Pfam" id="PF04321">
    <property type="entry name" value="RmlD_sub_bind"/>
    <property type="match status" value="1"/>
</dbReference>
<gene>
    <name evidence="8" type="ordered locus">Swoo_0588</name>
</gene>
<dbReference type="InterPro" id="IPR036291">
    <property type="entry name" value="NAD(P)-bd_dom_sf"/>
</dbReference>
<dbReference type="GO" id="GO:0019305">
    <property type="term" value="P:dTDP-rhamnose biosynthetic process"/>
    <property type="evidence" value="ECO:0007669"/>
    <property type="project" value="UniProtKB-UniPathway"/>
</dbReference>
<name>B1KR67_SHEWM</name>
<evidence type="ECO:0000256" key="4">
    <source>
        <dbReference type="ARBA" id="ARBA00017099"/>
    </source>
</evidence>
<keyword evidence="9" id="KW-1185">Reference proteome</keyword>
<keyword evidence="6" id="KW-0521">NADP</keyword>
<dbReference type="InterPro" id="IPR005913">
    <property type="entry name" value="dTDP_dehydrorham_reduct"/>
</dbReference>
<evidence type="ECO:0000256" key="2">
    <source>
        <dbReference type="ARBA" id="ARBA00010944"/>
    </source>
</evidence>
<dbReference type="GO" id="GO:0048270">
    <property type="term" value="F:methionine adenosyltransferase regulator activity"/>
    <property type="evidence" value="ECO:0007669"/>
    <property type="project" value="TreeGrafter"/>
</dbReference>
<dbReference type="eggNOG" id="COG1091">
    <property type="taxonomic scope" value="Bacteria"/>
</dbReference>
<dbReference type="UniPathway" id="UPA00281"/>
<comment type="function">
    <text evidence="6">Catalyzes the reduction of dTDP-6-deoxy-L-lyxo-4-hexulose to yield dTDP-L-rhamnose.</text>
</comment>
<dbReference type="SUPFAM" id="SSF51735">
    <property type="entry name" value="NAD(P)-binding Rossmann-fold domains"/>
    <property type="match status" value="1"/>
</dbReference>
<comment type="pathway">
    <text evidence="1 6">Carbohydrate biosynthesis; dTDP-L-rhamnose biosynthesis.</text>
</comment>
<dbReference type="FunFam" id="3.40.50.720:FF:000357">
    <property type="entry name" value="Methionine adenosyltransferase 2 subunit beta"/>
    <property type="match status" value="1"/>
</dbReference>
<accession>B1KR67</accession>
<comment type="cofactor">
    <cofactor evidence="6">
        <name>Mg(2+)</name>
        <dbReference type="ChEBI" id="CHEBI:18420"/>
    </cofactor>
    <text evidence="6">Binds 1 Mg(2+) ion per monomer.</text>
</comment>
<protein>
    <recommendedName>
        <fullName evidence="4 6">dTDP-4-dehydrorhamnose reductase</fullName>
        <ecNumber evidence="3 6">1.1.1.133</ecNumber>
    </recommendedName>
</protein>
<dbReference type="PANTHER" id="PTHR10491">
    <property type="entry name" value="DTDP-4-DEHYDRORHAMNOSE REDUCTASE"/>
    <property type="match status" value="1"/>
</dbReference>
<dbReference type="EMBL" id="CP000961">
    <property type="protein sequence ID" value="ACA84884.1"/>
    <property type="molecule type" value="Genomic_DNA"/>
</dbReference>
<evidence type="ECO:0000313" key="8">
    <source>
        <dbReference type="EMBL" id="ACA84884.1"/>
    </source>
</evidence>
<evidence type="ECO:0000256" key="1">
    <source>
        <dbReference type="ARBA" id="ARBA00004781"/>
    </source>
</evidence>
<dbReference type="GO" id="GO:0006556">
    <property type="term" value="P:S-adenosylmethionine biosynthetic process"/>
    <property type="evidence" value="ECO:0007669"/>
    <property type="project" value="TreeGrafter"/>
</dbReference>
<dbReference type="HOGENOM" id="CLU_045518_0_0_6"/>
<evidence type="ECO:0000256" key="6">
    <source>
        <dbReference type="RuleBase" id="RU364082"/>
    </source>
</evidence>
<feature type="domain" description="RmlD-like substrate binding" evidence="7">
    <location>
        <begin position="24"/>
        <end position="313"/>
    </location>
</feature>
<dbReference type="Proteomes" id="UP000002168">
    <property type="component" value="Chromosome"/>
</dbReference>
<organism evidence="8 9">
    <name type="scientific">Shewanella woodyi (strain ATCC 51908 / MS32)</name>
    <dbReference type="NCBI Taxonomy" id="392500"/>
    <lineage>
        <taxon>Bacteria</taxon>
        <taxon>Pseudomonadati</taxon>
        <taxon>Pseudomonadota</taxon>
        <taxon>Gammaproteobacteria</taxon>
        <taxon>Alteromonadales</taxon>
        <taxon>Shewanellaceae</taxon>
        <taxon>Shewanella</taxon>
    </lineage>
</organism>
<dbReference type="GO" id="GO:0009243">
    <property type="term" value="P:O antigen biosynthetic process"/>
    <property type="evidence" value="ECO:0007669"/>
    <property type="project" value="UniProtKB-UniPathway"/>
</dbReference>
<dbReference type="InterPro" id="IPR029903">
    <property type="entry name" value="RmlD-like-bd"/>
</dbReference>
<dbReference type="CDD" id="cd05254">
    <property type="entry name" value="dTDP_HR_like_SDR_e"/>
    <property type="match status" value="1"/>
</dbReference>